<feature type="transmembrane region" description="Helical" evidence="6">
    <location>
        <begin position="98"/>
        <end position="120"/>
    </location>
</feature>
<dbReference type="EMBL" id="LWCA01000370">
    <property type="protein sequence ID" value="OAF68899.1"/>
    <property type="molecule type" value="Genomic_DNA"/>
</dbReference>
<evidence type="ECO:0000256" key="3">
    <source>
        <dbReference type="ARBA" id="ARBA00022989"/>
    </source>
</evidence>
<dbReference type="GO" id="GO:0012505">
    <property type="term" value="C:endomembrane system"/>
    <property type="evidence" value="ECO:0007669"/>
    <property type="project" value="UniProtKB-SubCell"/>
</dbReference>
<feature type="region of interest" description="Disordered" evidence="5">
    <location>
        <begin position="233"/>
        <end position="274"/>
    </location>
</feature>
<dbReference type="AlphaFoldDB" id="A0A177B3P3"/>
<sequence length="274" mass="32351">MTNNLNLLRERKMFCFKTSSLCMIIALCYMVFAIFDLSVYLSEFFIHKDSILIQSDKTFYTLNHENYTNVLFALLMFMAYILIIVLFIFGLHKSLAAYMLPFLMVALVDLIFTFVTFFMVPSSVENIKKWILYQTWIPDYIKQNLPCKNVLMIYTLIFYLVIITMRLVILKILWDGYSFIRKNSRNNPSLYNYFVNFRRNARRTSTNTTSTNDNITSQVFISESDQLPDYCKKNSQGNGPKFFKKKRRVKYNETSPSVEPTTDGSTLPTYKRYE</sequence>
<keyword evidence="4 6" id="KW-0472">Membrane</keyword>
<comment type="caution">
    <text evidence="7">The sequence shown here is derived from an EMBL/GenBank/DDBJ whole genome shotgun (WGS) entry which is preliminary data.</text>
</comment>
<protein>
    <recommendedName>
        <fullName evidence="9">Lysosomal-associated transmembrane protein 4A</fullName>
    </recommendedName>
</protein>
<evidence type="ECO:0008006" key="9">
    <source>
        <dbReference type="Google" id="ProtNLM"/>
    </source>
</evidence>
<keyword evidence="8" id="KW-1185">Reference proteome</keyword>
<keyword evidence="3 6" id="KW-1133">Transmembrane helix</keyword>
<dbReference type="PANTHER" id="PTHR12479:SF10">
    <property type="entry name" value="LYSOSOMAL-ASSOCIATED TRANSMEMBRANE PROTEIN"/>
    <property type="match status" value="1"/>
</dbReference>
<feature type="compositionally biased region" description="Polar residues" evidence="5">
    <location>
        <begin position="252"/>
        <end position="268"/>
    </location>
</feature>
<dbReference type="GO" id="GO:0005765">
    <property type="term" value="C:lysosomal membrane"/>
    <property type="evidence" value="ECO:0007669"/>
    <property type="project" value="TreeGrafter"/>
</dbReference>
<dbReference type="PANTHER" id="PTHR12479">
    <property type="entry name" value="LYSOSOMAL-ASSOCIATED TRANSMEMBRANE PROTEIN"/>
    <property type="match status" value="1"/>
</dbReference>
<evidence type="ECO:0000313" key="8">
    <source>
        <dbReference type="Proteomes" id="UP000078046"/>
    </source>
</evidence>
<evidence type="ECO:0000256" key="1">
    <source>
        <dbReference type="ARBA" id="ARBA00004127"/>
    </source>
</evidence>
<reference evidence="7 8" key="1">
    <citation type="submission" date="2016-04" db="EMBL/GenBank/DDBJ databases">
        <title>The genome of Intoshia linei affirms orthonectids as highly simplified spiralians.</title>
        <authorList>
            <person name="Mikhailov K.V."/>
            <person name="Slusarev G.S."/>
            <person name="Nikitin M.A."/>
            <person name="Logacheva M.D."/>
            <person name="Penin A."/>
            <person name="Aleoshin V."/>
            <person name="Panchin Y.V."/>
        </authorList>
    </citation>
    <scope>NUCLEOTIDE SEQUENCE [LARGE SCALE GENOMIC DNA]</scope>
    <source>
        <strain evidence="7">Intl2013</strain>
        <tissue evidence="7">Whole animal</tissue>
    </source>
</reference>
<feature type="transmembrane region" description="Helical" evidence="6">
    <location>
        <begin position="21"/>
        <end position="41"/>
    </location>
</feature>
<evidence type="ECO:0000256" key="2">
    <source>
        <dbReference type="ARBA" id="ARBA00022692"/>
    </source>
</evidence>
<evidence type="ECO:0000256" key="6">
    <source>
        <dbReference type="SAM" id="Phobius"/>
    </source>
</evidence>
<proteinExistence type="predicted"/>
<evidence type="ECO:0000313" key="7">
    <source>
        <dbReference type="EMBL" id="OAF68899.1"/>
    </source>
</evidence>
<comment type="subcellular location">
    <subcellularLocation>
        <location evidence="1">Endomembrane system</location>
        <topology evidence="1">Multi-pass membrane protein</topology>
    </subcellularLocation>
</comment>
<dbReference type="Proteomes" id="UP000078046">
    <property type="component" value="Unassembled WGS sequence"/>
</dbReference>
<feature type="transmembrane region" description="Helical" evidence="6">
    <location>
        <begin position="70"/>
        <end position="91"/>
    </location>
</feature>
<gene>
    <name evidence="7" type="ORF">A3Q56_03363</name>
</gene>
<feature type="transmembrane region" description="Helical" evidence="6">
    <location>
        <begin position="151"/>
        <end position="174"/>
    </location>
</feature>
<dbReference type="InterPro" id="IPR051115">
    <property type="entry name" value="LAPTM_transporter"/>
</dbReference>
<accession>A0A177B3P3</accession>
<evidence type="ECO:0000256" key="4">
    <source>
        <dbReference type="ARBA" id="ARBA00023136"/>
    </source>
</evidence>
<name>A0A177B3P3_9BILA</name>
<organism evidence="7 8">
    <name type="scientific">Intoshia linei</name>
    <dbReference type="NCBI Taxonomy" id="1819745"/>
    <lineage>
        <taxon>Eukaryota</taxon>
        <taxon>Metazoa</taxon>
        <taxon>Spiralia</taxon>
        <taxon>Lophotrochozoa</taxon>
        <taxon>Mesozoa</taxon>
        <taxon>Orthonectida</taxon>
        <taxon>Rhopaluridae</taxon>
        <taxon>Intoshia</taxon>
    </lineage>
</organism>
<evidence type="ECO:0000256" key="5">
    <source>
        <dbReference type="SAM" id="MobiDB-lite"/>
    </source>
</evidence>
<keyword evidence="2 6" id="KW-0812">Transmembrane</keyword>